<evidence type="ECO:0000256" key="6">
    <source>
        <dbReference type="ARBA" id="ARBA00023136"/>
    </source>
</evidence>
<evidence type="ECO:0000259" key="9">
    <source>
        <dbReference type="Pfam" id="PF02706"/>
    </source>
</evidence>
<evidence type="ECO:0000256" key="2">
    <source>
        <dbReference type="ARBA" id="ARBA00006683"/>
    </source>
</evidence>
<keyword evidence="3" id="KW-1003">Cell membrane</keyword>
<keyword evidence="11" id="KW-1185">Reference proteome</keyword>
<accession>A0A2V2YZH8</accession>
<organism evidence="10 11">
    <name type="scientific">Paenibacillus cellulosilyticus</name>
    <dbReference type="NCBI Taxonomy" id="375489"/>
    <lineage>
        <taxon>Bacteria</taxon>
        <taxon>Bacillati</taxon>
        <taxon>Bacillota</taxon>
        <taxon>Bacilli</taxon>
        <taxon>Bacillales</taxon>
        <taxon>Paenibacillaceae</taxon>
        <taxon>Paenibacillus</taxon>
    </lineage>
</organism>
<evidence type="ECO:0000256" key="1">
    <source>
        <dbReference type="ARBA" id="ARBA00004651"/>
    </source>
</evidence>
<dbReference type="OrthoDB" id="2360475at2"/>
<feature type="transmembrane region" description="Helical" evidence="8">
    <location>
        <begin position="176"/>
        <end position="198"/>
    </location>
</feature>
<evidence type="ECO:0000256" key="5">
    <source>
        <dbReference type="ARBA" id="ARBA00022989"/>
    </source>
</evidence>
<keyword evidence="6 8" id="KW-0472">Membrane</keyword>
<dbReference type="PANTHER" id="PTHR32309:SF13">
    <property type="entry name" value="FERRIC ENTEROBACTIN TRANSPORT PROTEIN FEPE"/>
    <property type="match status" value="1"/>
</dbReference>
<dbReference type="InterPro" id="IPR003856">
    <property type="entry name" value="LPS_length_determ_N"/>
</dbReference>
<sequence length="253" mass="28073">MTKELDLKLIVSLIRKKLWIVLVIGVIGTAAIGAYSTWFTKPVYQAYTKLIVNSPVAKAGGFQLDLNMINTNLSLINTYKEIIKTPSIMSLVVEKHPDIDVSPEQLMKGIRFSSVNGTQVVTLYYQDTDYKRAAKIVNSVSQVFQLQIPKIMKVDNVYLLDMADADKMPSPVKPDIALNMAIGAVVSVLLGIGLVLLLDYFDDSIRTEDDVQHYLMLPALVSVPYMKQGDITPKQRSQPPQEKDTKAGVARVS</sequence>
<comment type="subcellular location">
    <subcellularLocation>
        <location evidence="1">Cell membrane</location>
        <topology evidence="1">Multi-pass membrane protein</topology>
    </subcellularLocation>
</comment>
<dbReference type="GO" id="GO:0005886">
    <property type="term" value="C:plasma membrane"/>
    <property type="evidence" value="ECO:0007669"/>
    <property type="project" value="UniProtKB-SubCell"/>
</dbReference>
<comment type="similarity">
    <text evidence="2">Belongs to the CpsC/CapA family.</text>
</comment>
<name>A0A2V2YZH8_9BACL</name>
<gene>
    <name evidence="10" type="ORF">DFQ01_102449</name>
</gene>
<protein>
    <submittedName>
        <fullName evidence="10">Capsular polysaccharide biosynthesis protein</fullName>
    </submittedName>
</protein>
<reference evidence="10 11" key="1">
    <citation type="submission" date="2018-05" db="EMBL/GenBank/DDBJ databases">
        <title>Genomic Encyclopedia of Type Strains, Phase III (KMG-III): the genomes of soil and plant-associated and newly described type strains.</title>
        <authorList>
            <person name="Whitman W."/>
        </authorList>
    </citation>
    <scope>NUCLEOTIDE SEQUENCE [LARGE SCALE GENOMIC DNA]</scope>
    <source>
        <strain evidence="10 11">CECT 5696</strain>
    </source>
</reference>
<dbReference type="InterPro" id="IPR050445">
    <property type="entry name" value="Bact_polysacc_biosynth/exp"/>
</dbReference>
<evidence type="ECO:0000256" key="7">
    <source>
        <dbReference type="SAM" id="MobiDB-lite"/>
    </source>
</evidence>
<feature type="region of interest" description="Disordered" evidence="7">
    <location>
        <begin position="230"/>
        <end position="253"/>
    </location>
</feature>
<dbReference type="AlphaFoldDB" id="A0A2V2YZH8"/>
<evidence type="ECO:0000256" key="4">
    <source>
        <dbReference type="ARBA" id="ARBA00022692"/>
    </source>
</evidence>
<evidence type="ECO:0000256" key="3">
    <source>
        <dbReference type="ARBA" id="ARBA00022475"/>
    </source>
</evidence>
<dbReference type="EMBL" id="QGTQ01000002">
    <property type="protein sequence ID" value="PWW07550.1"/>
    <property type="molecule type" value="Genomic_DNA"/>
</dbReference>
<evidence type="ECO:0000313" key="10">
    <source>
        <dbReference type="EMBL" id="PWW07550.1"/>
    </source>
</evidence>
<dbReference type="Proteomes" id="UP000246635">
    <property type="component" value="Unassembled WGS sequence"/>
</dbReference>
<dbReference type="RefSeq" id="WP_110042775.1">
    <property type="nucleotide sequence ID" value="NZ_QGTQ01000002.1"/>
</dbReference>
<evidence type="ECO:0000256" key="8">
    <source>
        <dbReference type="SAM" id="Phobius"/>
    </source>
</evidence>
<evidence type="ECO:0000313" key="11">
    <source>
        <dbReference type="Proteomes" id="UP000246635"/>
    </source>
</evidence>
<keyword evidence="5 8" id="KW-1133">Transmembrane helix</keyword>
<dbReference type="PANTHER" id="PTHR32309">
    <property type="entry name" value="TYROSINE-PROTEIN KINASE"/>
    <property type="match status" value="1"/>
</dbReference>
<feature type="transmembrane region" description="Helical" evidence="8">
    <location>
        <begin position="18"/>
        <end position="38"/>
    </location>
</feature>
<proteinExistence type="inferred from homology"/>
<dbReference type="Pfam" id="PF02706">
    <property type="entry name" value="Wzz"/>
    <property type="match status" value="1"/>
</dbReference>
<dbReference type="GO" id="GO:0004713">
    <property type="term" value="F:protein tyrosine kinase activity"/>
    <property type="evidence" value="ECO:0007669"/>
    <property type="project" value="TreeGrafter"/>
</dbReference>
<feature type="domain" description="Polysaccharide chain length determinant N-terminal" evidence="9">
    <location>
        <begin position="4"/>
        <end position="95"/>
    </location>
</feature>
<comment type="caution">
    <text evidence="10">The sequence shown here is derived from an EMBL/GenBank/DDBJ whole genome shotgun (WGS) entry which is preliminary data.</text>
</comment>
<keyword evidence="4 8" id="KW-0812">Transmembrane</keyword>